<dbReference type="AlphaFoldDB" id="A0A0A0K121"/>
<keyword evidence="4" id="KW-1185">Reference proteome</keyword>
<feature type="region of interest" description="Disordered" evidence="1">
    <location>
        <begin position="1"/>
        <end position="31"/>
    </location>
</feature>
<evidence type="ECO:0000313" key="4">
    <source>
        <dbReference type="Proteomes" id="UP000030013"/>
    </source>
</evidence>
<dbReference type="OrthoDB" id="3473322at2"/>
<reference evidence="3 4" key="1">
    <citation type="submission" date="2013-08" db="EMBL/GenBank/DDBJ databases">
        <title>The genome sequence of Knoellia aerolata.</title>
        <authorList>
            <person name="Zhu W."/>
            <person name="Wang G."/>
        </authorList>
    </citation>
    <scope>NUCLEOTIDE SEQUENCE [LARGE SCALE GENOMIC DNA]</scope>
    <source>
        <strain evidence="3 4">DSM 18566</strain>
    </source>
</reference>
<dbReference type="RefSeq" id="WP_035934419.1">
    <property type="nucleotide sequence ID" value="NZ_AVPL01000009.1"/>
</dbReference>
<sequence>MSVTQTPAPARSDLATAPPVETTAAGGTPRTHPYRVHGALLTTGALSWSAAIAVLGLNNESLVNQYVHNATAFLFQVGVLALVRVLWLTRAIGAGRLARTLLRIETGFLALAMASTTSDFLGLTDLENPAFLMLDLFWPISMLGMFLIGIRIAVAGRWTGVSRFWPMVAESWAVVTVPAMALLGEGTARWVGALHLVVGYAVLGRIVARKQARTDA</sequence>
<proteinExistence type="predicted"/>
<dbReference type="STRING" id="1385519.N801_02945"/>
<evidence type="ECO:0000313" key="3">
    <source>
        <dbReference type="EMBL" id="KGN41992.1"/>
    </source>
</evidence>
<accession>A0A0A0K121</accession>
<evidence type="ECO:0000256" key="1">
    <source>
        <dbReference type="SAM" id="MobiDB-lite"/>
    </source>
</evidence>
<comment type="caution">
    <text evidence="3">The sequence shown here is derived from an EMBL/GenBank/DDBJ whole genome shotgun (WGS) entry which is preliminary data.</text>
</comment>
<dbReference type="EMBL" id="AVPL01000009">
    <property type="protein sequence ID" value="KGN41992.1"/>
    <property type="molecule type" value="Genomic_DNA"/>
</dbReference>
<feature type="transmembrane region" description="Helical" evidence="2">
    <location>
        <begin position="39"/>
        <end position="58"/>
    </location>
</feature>
<feature type="transmembrane region" description="Helical" evidence="2">
    <location>
        <begin position="130"/>
        <end position="152"/>
    </location>
</feature>
<feature type="transmembrane region" description="Helical" evidence="2">
    <location>
        <begin position="190"/>
        <end position="208"/>
    </location>
</feature>
<feature type="transmembrane region" description="Helical" evidence="2">
    <location>
        <begin position="100"/>
        <end position="118"/>
    </location>
</feature>
<feature type="transmembrane region" description="Helical" evidence="2">
    <location>
        <begin position="164"/>
        <end position="184"/>
    </location>
</feature>
<dbReference type="eggNOG" id="ENOG5030QV0">
    <property type="taxonomic scope" value="Bacteria"/>
</dbReference>
<feature type="transmembrane region" description="Helical" evidence="2">
    <location>
        <begin position="70"/>
        <end position="88"/>
    </location>
</feature>
<evidence type="ECO:0000256" key="2">
    <source>
        <dbReference type="SAM" id="Phobius"/>
    </source>
</evidence>
<organism evidence="3 4">
    <name type="scientific">Knoellia aerolata DSM 18566</name>
    <dbReference type="NCBI Taxonomy" id="1385519"/>
    <lineage>
        <taxon>Bacteria</taxon>
        <taxon>Bacillati</taxon>
        <taxon>Actinomycetota</taxon>
        <taxon>Actinomycetes</taxon>
        <taxon>Micrococcales</taxon>
        <taxon>Intrasporangiaceae</taxon>
        <taxon>Knoellia</taxon>
    </lineage>
</organism>
<dbReference type="Proteomes" id="UP000030013">
    <property type="component" value="Unassembled WGS sequence"/>
</dbReference>
<gene>
    <name evidence="3" type="ORF">N801_02945</name>
</gene>
<keyword evidence="2" id="KW-0472">Membrane</keyword>
<protein>
    <submittedName>
        <fullName evidence="3">Uncharacterized protein</fullName>
    </submittedName>
</protein>
<name>A0A0A0K121_9MICO</name>
<keyword evidence="2" id="KW-1133">Transmembrane helix</keyword>
<keyword evidence="2" id="KW-0812">Transmembrane</keyword>